<evidence type="ECO:0000256" key="2">
    <source>
        <dbReference type="ARBA" id="ARBA00002681"/>
    </source>
</evidence>
<dbReference type="PANTHER" id="PTHR11054">
    <property type="entry name" value="6-PHOSPHOGLUCONOLACTONASE"/>
    <property type="match status" value="1"/>
</dbReference>
<dbReference type="InterPro" id="IPR006148">
    <property type="entry name" value="Glc/Gal-6P_isomerase"/>
</dbReference>
<comment type="function">
    <text evidence="2 7">Hydrolysis of 6-phosphogluconolactone to 6-phosphogluconate.</text>
</comment>
<evidence type="ECO:0000313" key="9">
    <source>
        <dbReference type="EMBL" id="BBL72528.1"/>
    </source>
</evidence>
<evidence type="ECO:0000256" key="5">
    <source>
        <dbReference type="ARBA" id="ARBA00013198"/>
    </source>
</evidence>
<name>A0A8D4VR52_9GAMM</name>
<sequence>MTAANGEVIRLPTPAAMAAEAAGRIAAIAEAAVADHGYFAWALSGGNTPVATYRMLAQSPWRERIDWGRTHVFFADERFVPHDHADSNYRLAEETLLSHVPIPAQNVHPTPITTPEASAEAYERSVLDFFAPQPPRFDLVTLGMGPDGHTASLFPGMDDVGGGLVAAVHNSPKPPPLRLTMTYRLLNEARHVLFLVSGADKAALLEQIAANADTPLPAGKVVLSERPVVWLAHLSG</sequence>
<dbReference type="Proteomes" id="UP000824988">
    <property type="component" value="Chromosome"/>
</dbReference>
<evidence type="ECO:0000259" key="8">
    <source>
        <dbReference type="Pfam" id="PF01182"/>
    </source>
</evidence>
<accession>A0A8D4VR52</accession>
<dbReference type="PANTHER" id="PTHR11054:SF0">
    <property type="entry name" value="6-PHOSPHOGLUCONOLACTONASE"/>
    <property type="match status" value="1"/>
</dbReference>
<dbReference type="InterPro" id="IPR005900">
    <property type="entry name" value="6-phosphogluconolactonase_DevB"/>
</dbReference>
<dbReference type="GO" id="GO:0017057">
    <property type="term" value="F:6-phosphogluconolactonase activity"/>
    <property type="evidence" value="ECO:0007669"/>
    <property type="project" value="UniProtKB-UniRule"/>
</dbReference>
<evidence type="ECO:0000256" key="1">
    <source>
        <dbReference type="ARBA" id="ARBA00000832"/>
    </source>
</evidence>
<evidence type="ECO:0000256" key="4">
    <source>
        <dbReference type="ARBA" id="ARBA00010662"/>
    </source>
</evidence>
<dbReference type="EMBL" id="AP019782">
    <property type="protein sequence ID" value="BBL72528.1"/>
    <property type="molecule type" value="Genomic_DNA"/>
</dbReference>
<comment type="similarity">
    <text evidence="4 7">Belongs to the glucosamine/galactosamine-6-phosphate isomerase family. 6-phosphogluconolactonase subfamily.</text>
</comment>
<evidence type="ECO:0000256" key="3">
    <source>
        <dbReference type="ARBA" id="ARBA00004961"/>
    </source>
</evidence>
<dbReference type="InterPro" id="IPR039104">
    <property type="entry name" value="6PGL"/>
</dbReference>
<dbReference type="KEGG" id="moz:MoryE10_31340"/>
<dbReference type="RefSeq" id="WP_221047613.1">
    <property type="nucleotide sequence ID" value="NZ_AP019782.1"/>
</dbReference>
<dbReference type="GO" id="GO:0005975">
    <property type="term" value="P:carbohydrate metabolic process"/>
    <property type="evidence" value="ECO:0007669"/>
    <property type="project" value="UniProtKB-UniRule"/>
</dbReference>
<dbReference type="CDD" id="cd01400">
    <property type="entry name" value="6PGL"/>
    <property type="match status" value="1"/>
</dbReference>
<comment type="catalytic activity">
    <reaction evidence="1 7">
        <text>6-phospho-D-glucono-1,5-lactone + H2O = 6-phospho-D-gluconate + H(+)</text>
        <dbReference type="Rhea" id="RHEA:12556"/>
        <dbReference type="ChEBI" id="CHEBI:15377"/>
        <dbReference type="ChEBI" id="CHEBI:15378"/>
        <dbReference type="ChEBI" id="CHEBI:57955"/>
        <dbReference type="ChEBI" id="CHEBI:58759"/>
        <dbReference type="EC" id="3.1.1.31"/>
    </reaction>
</comment>
<dbReference type="NCBIfam" id="TIGR01198">
    <property type="entry name" value="pgl"/>
    <property type="match status" value="1"/>
</dbReference>
<dbReference type="EC" id="3.1.1.31" evidence="5 7"/>
<keyword evidence="10" id="KW-1185">Reference proteome</keyword>
<dbReference type="Pfam" id="PF01182">
    <property type="entry name" value="Glucosamine_iso"/>
    <property type="match status" value="1"/>
</dbReference>
<dbReference type="AlphaFoldDB" id="A0A8D4VR52"/>
<keyword evidence="7" id="KW-0378">Hydrolase</keyword>
<organism evidence="9 10">
    <name type="scientific">Methylogaea oryzae</name>
    <dbReference type="NCBI Taxonomy" id="1295382"/>
    <lineage>
        <taxon>Bacteria</taxon>
        <taxon>Pseudomonadati</taxon>
        <taxon>Pseudomonadota</taxon>
        <taxon>Gammaproteobacteria</taxon>
        <taxon>Methylococcales</taxon>
        <taxon>Methylococcaceae</taxon>
        <taxon>Methylogaea</taxon>
    </lineage>
</organism>
<reference evidence="9" key="1">
    <citation type="submission" date="2019-06" db="EMBL/GenBank/DDBJ databases">
        <title>Complete genome sequence of Methylogaea oryzae strain JCM16910.</title>
        <authorList>
            <person name="Asakawa S."/>
        </authorList>
    </citation>
    <scope>NUCLEOTIDE SEQUENCE</scope>
    <source>
        <strain evidence="9">E10</strain>
    </source>
</reference>
<gene>
    <name evidence="7" type="primary">pgl</name>
    <name evidence="9" type="ORF">MoryE10_31340</name>
</gene>
<dbReference type="GO" id="GO:0006098">
    <property type="term" value="P:pentose-phosphate shunt"/>
    <property type="evidence" value="ECO:0007669"/>
    <property type="project" value="InterPro"/>
</dbReference>
<evidence type="ECO:0000256" key="7">
    <source>
        <dbReference type="RuleBase" id="RU365095"/>
    </source>
</evidence>
<evidence type="ECO:0000256" key="6">
    <source>
        <dbReference type="ARBA" id="ARBA00020337"/>
    </source>
</evidence>
<protein>
    <recommendedName>
        <fullName evidence="6 7">6-phosphogluconolactonase</fullName>
        <shortName evidence="7">6PGL</shortName>
        <ecNumber evidence="5 7">3.1.1.31</ecNumber>
    </recommendedName>
</protein>
<evidence type="ECO:0000313" key="10">
    <source>
        <dbReference type="Proteomes" id="UP000824988"/>
    </source>
</evidence>
<comment type="pathway">
    <text evidence="3 7">Carbohydrate degradation; pentose phosphate pathway; D-ribulose 5-phosphate from D-glucose 6-phosphate (oxidative stage): step 2/3.</text>
</comment>
<feature type="domain" description="Glucosamine/galactosamine-6-phosphate isomerase" evidence="8">
    <location>
        <begin position="13"/>
        <end position="230"/>
    </location>
</feature>
<proteinExistence type="inferred from homology"/>